<feature type="region of interest" description="Disordered" evidence="10">
    <location>
        <begin position="1"/>
        <end position="23"/>
    </location>
</feature>
<dbReference type="CDD" id="cd00060">
    <property type="entry name" value="FHA"/>
    <property type="match status" value="1"/>
</dbReference>
<comment type="caution">
    <text evidence="13">The sequence shown here is derived from an EMBL/GenBank/DDBJ whole genome shotgun (WGS) entry which is preliminary data.</text>
</comment>
<evidence type="ECO:0000256" key="5">
    <source>
        <dbReference type="ARBA" id="ARBA00022741"/>
    </source>
</evidence>
<evidence type="ECO:0000256" key="9">
    <source>
        <dbReference type="ARBA" id="ARBA00048679"/>
    </source>
</evidence>
<evidence type="ECO:0000256" key="1">
    <source>
        <dbReference type="ARBA" id="ARBA00005575"/>
    </source>
</evidence>
<evidence type="ECO:0000256" key="8">
    <source>
        <dbReference type="ARBA" id="ARBA00047899"/>
    </source>
</evidence>
<feature type="domain" description="FHA" evidence="11">
    <location>
        <begin position="159"/>
        <end position="210"/>
    </location>
</feature>
<keyword evidence="14" id="KW-1185">Reference proteome</keyword>
<keyword evidence="7" id="KW-0067">ATP-binding</keyword>
<evidence type="ECO:0000256" key="3">
    <source>
        <dbReference type="ARBA" id="ARBA00022527"/>
    </source>
</evidence>
<dbReference type="SUPFAM" id="SSF56112">
    <property type="entry name" value="Protein kinase-like (PK-like)"/>
    <property type="match status" value="1"/>
</dbReference>
<dbReference type="Gene3D" id="1.10.510.10">
    <property type="entry name" value="Transferase(Phosphotransferase) domain 1"/>
    <property type="match status" value="1"/>
</dbReference>
<evidence type="ECO:0000313" key="13">
    <source>
        <dbReference type="EMBL" id="KAG6012932.1"/>
    </source>
</evidence>
<dbReference type="CDD" id="cd00180">
    <property type="entry name" value="PKc"/>
    <property type="match status" value="1"/>
</dbReference>
<keyword evidence="5" id="KW-0547">Nucleotide-binding</keyword>
<feature type="domain" description="Protein kinase" evidence="12">
    <location>
        <begin position="298"/>
        <end position="571"/>
    </location>
</feature>
<evidence type="ECO:0000256" key="6">
    <source>
        <dbReference type="ARBA" id="ARBA00022777"/>
    </source>
</evidence>
<accession>A0A9P7NEI9</accession>
<reference evidence="13" key="1">
    <citation type="journal article" date="2020" name="bioRxiv">
        <title>Whole genome comparisons of ergot fungi reveals the divergence and evolution of species within the genus Claviceps are the result of varying mechanisms driving genome evolution and host range expansion.</title>
        <authorList>
            <person name="Wyka S.A."/>
            <person name="Mondo S.J."/>
            <person name="Liu M."/>
            <person name="Dettman J."/>
            <person name="Nalam V."/>
            <person name="Broders K.D."/>
        </authorList>
    </citation>
    <scope>NUCLEOTIDE SEQUENCE</scope>
    <source>
        <strain evidence="13">CCC 602</strain>
    </source>
</reference>
<comment type="catalytic activity">
    <reaction evidence="9">
        <text>L-seryl-[protein] + ATP = O-phospho-L-seryl-[protein] + ADP + H(+)</text>
        <dbReference type="Rhea" id="RHEA:17989"/>
        <dbReference type="Rhea" id="RHEA-COMP:9863"/>
        <dbReference type="Rhea" id="RHEA-COMP:11604"/>
        <dbReference type="ChEBI" id="CHEBI:15378"/>
        <dbReference type="ChEBI" id="CHEBI:29999"/>
        <dbReference type="ChEBI" id="CHEBI:30616"/>
        <dbReference type="ChEBI" id="CHEBI:83421"/>
        <dbReference type="ChEBI" id="CHEBI:456216"/>
        <dbReference type="EC" id="2.7.11.1"/>
    </reaction>
</comment>
<dbReference type="Gene3D" id="2.60.200.20">
    <property type="match status" value="1"/>
</dbReference>
<evidence type="ECO:0000259" key="12">
    <source>
        <dbReference type="PROSITE" id="PS50011"/>
    </source>
</evidence>
<feature type="compositionally biased region" description="Basic and acidic residues" evidence="10">
    <location>
        <begin position="1"/>
        <end position="11"/>
    </location>
</feature>
<gene>
    <name evidence="13" type="ORF">E4U43_007579</name>
</gene>
<dbReference type="InterPro" id="IPR053235">
    <property type="entry name" value="Ser_Thr_kinase"/>
</dbReference>
<organism evidence="13 14">
    <name type="scientific">Claviceps pusilla</name>
    <dbReference type="NCBI Taxonomy" id="123648"/>
    <lineage>
        <taxon>Eukaryota</taxon>
        <taxon>Fungi</taxon>
        <taxon>Dikarya</taxon>
        <taxon>Ascomycota</taxon>
        <taxon>Pezizomycotina</taxon>
        <taxon>Sordariomycetes</taxon>
        <taxon>Hypocreomycetidae</taxon>
        <taxon>Hypocreales</taxon>
        <taxon>Clavicipitaceae</taxon>
        <taxon>Claviceps</taxon>
    </lineage>
</organism>
<dbReference type="PANTHER" id="PTHR24361:SF433">
    <property type="entry name" value="PROTEIN KINASE DOMAIN-CONTAINING PROTEIN"/>
    <property type="match status" value="1"/>
</dbReference>
<dbReference type="InterPro" id="IPR000253">
    <property type="entry name" value="FHA_dom"/>
</dbReference>
<dbReference type="OrthoDB" id="4961348at2759"/>
<dbReference type="EMBL" id="SRPW01000680">
    <property type="protein sequence ID" value="KAG6012932.1"/>
    <property type="molecule type" value="Genomic_DNA"/>
</dbReference>
<dbReference type="GO" id="GO:0004674">
    <property type="term" value="F:protein serine/threonine kinase activity"/>
    <property type="evidence" value="ECO:0007669"/>
    <property type="project" value="UniProtKB-KW"/>
</dbReference>
<evidence type="ECO:0000256" key="10">
    <source>
        <dbReference type="SAM" id="MobiDB-lite"/>
    </source>
</evidence>
<dbReference type="PROSITE" id="PS50006">
    <property type="entry name" value="FHA_DOMAIN"/>
    <property type="match status" value="1"/>
</dbReference>
<dbReference type="Pfam" id="PF00498">
    <property type="entry name" value="FHA"/>
    <property type="match status" value="1"/>
</dbReference>
<evidence type="ECO:0000256" key="7">
    <source>
        <dbReference type="ARBA" id="ARBA00022840"/>
    </source>
</evidence>
<keyword evidence="4" id="KW-0808">Transferase</keyword>
<dbReference type="GO" id="GO:0005524">
    <property type="term" value="F:ATP binding"/>
    <property type="evidence" value="ECO:0007669"/>
    <property type="project" value="UniProtKB-KW"/>
</dbReference>
<evidence type="ECO:0000256" key="2">
    <source>
        <dbReference type="ARBA" id="ARBA00012513"/>
    </source>
</evidence>
<dbReference type="GO" id="GO:0005737">
    <property type="term" value="C:cytoplasm"/>
    <property type="evidence" value="ECO:0007669"/>
    <property type="project" value="TreeGrafter"/>
</dbReference>
<dbReference type="InterPro" id="IPR000719">
    <property type="entry name" value="Prot_kinase_dom"/>
</dbReference>
<dbReference type="InterPro" id="IPR011009">
    <property type="entry name" value="Kinase-like_dom_sf"/>
</dbReference>
<dbReference type="Pfam" id="PF00069">
    <property type="entry name" value="Pkinase"/>
    <property type="match status" value="1"/>
</dbReference>
<dbReference type="PROSITE" id="PS50011">
    <property type="entry name" value="PROTEIN_KINASE_DOM"/>
    <property type="match status" value="1"/>
</dbReference>
<sequence length="700" mass="78495">MLGFKLSKENQHAASVRPASNGVAALRASQERLDDSRDIQQKKTYPPMIAPMAALPLVSGSSLKMSTAVLDFKNTMDDENLIARVYPGPYDPHNLAHHAIECSDYRVPLYNEELENEVRYGRDDDEISEPAEDNDADNLDDSLHLEIRFDRIPASRSGIIFGCNSKCDVVLPAIPGLSNYHFCLMFDHQGRLIVRDVGTRSGTQVTYSGQCREYRRNFIWIVSGFEHIEKSDIIVTVHHHVQFSIKPARQVTTSPSYLDKVERFKQGTTTGEDLLQLVQLDVPNTEPDSQHTPGQGPLYVVEEIGRGGYGVATRRFNVSDGSWSVLKEPTADAVQKATRDNAKFVKLFTLWRKEAEIMSKLSHPHILKLFKASFDLVPQLELEYMPYGSLNLELRGFEESGPKVDEMRVVATQGLSALVYLHGQGIAHRDITPNNILVKTRHPLHIVLADFGVAKDAMELSTRRRGTRTYAAPEMHESQDGTNYTTAVDVWSRGVVVTKFLKLMPRNKVYYRLEQRGLASHRAWCDIVVNHVQGSYECHWDKFRQFLVEKMLRLSPEERAAAQDCLEHIQQLSDEIDTTNWPTEPADENVLWRKNMIRRDDGDGLDDFTTGSRKQTPPEGIEANLSAEPAGNNNDKLARPASSSQRPIAGSAAPPPSGRRLLEPNEPGSKRGFAEAVPEDPNSKRRGRVSTSQVRPGPGT</sequence>
<evidence type="ECO:0000256" key="4">
    <source>
        <dbReference type="ARBA" id="ARBA00022679"/>
    </source>
</evidence>
<dbReference type="EC" id="2.7.11.1" evidence="2"/>
<feature type="compositionally biased region" description="Polar residues" evidence="10">
    <location>
        <begin position="631"/>
        <end position="646"/>
    </location>
</feature>
<evidence type="ECO:0000313" key="14">
    <source>
        <dbReference type="Proteomes" id="UP000748025"/>
    </source>
</evidence>
<dbReference type="PANTHER" id="PTHR24361">
    <property type="entry name" value="MITOGEN-ACTIVATED KINASE KINASE KINASE"/>
    <property type="match status" value="1"/>
</dbReference>
<dbReference type="AlphaFoldDB" id="A0A9P7NEI9"/>
<name>A0A9P7NEI9_9HYPO</name>
<feature type="compositionally biased region" description="Basic and acidic residues" evidence="10">
    <location>
        <begin position="660"/>
        <end position="673"/>
    </location>
</feature>
<evidence type="ECO:0000259" key="11">
    <source>
        <dbReference type="PROSITE" id="PS50006"/>
    </source>
</evidence>
<proteinExistence type="inferred from homology"/>
<dbReference type="InterPro" id="IPR008984">
    <property type="entry name" value="SMAD_FHA_dom_sf"/>
</dbReference>
<keyword evidence="6" id="KW-0418">Kinase</keyword>
<dbReference type="Proteomes" id="UP000748025">
    <property type="component" value="Unassembled WGS sequence"/>
</dbReference>
<comment type="similarity">
    <text evidence="1">Belongs to the protein kinase superfamily. CAMK Ser/Thr protein kinase family. CHEK2 subfamily.</text>
</comment>
<comment type="catalytic activity">
    <reaction evidence="8">
        <text>L-threonyl-[protein] + ATP = O-phospho-L-threonyl-[protein] + ADP + H(+)</text>
        <dbReference type="Rhea" id="RHEA:46608"/>
        <dbReference type="Rhea" id="RHEA-COMP:11060"/>
        <dbReference type="Rhea" id="RHEA-COMP:11605"/>
        <dbReference type="ChEBI" id="CHEBI:15378"/>
        <dbReference type="ChEBI" id="CHEBI:30013"/>
        <dbReference type="ChEBI" id="CHEBI:30616"/>
        <dbReference type="ChEBI" id="CHEBI:61977"/>
        <dbReference type="ChEBI" id="CHEBI:456216"/>
        <dbReference type="EC" id="2.7.11.1"/>
    </reaction>
</comment>
<keyword evidence="3" id="KW-0723">Serine/threonine-protein kinase</keyword>
<dbReference type="SUPFAM" id="SSF49879">
    <property type="entry name" value="SMAD/FHA domain"/>
    <property type="match status" value="1"/>
</dbReference>
<protein>
    <recommendedName>
        <fullName evidence="2">non-specific serine/threonine protein kinase</fullName>
        <ecNumber evidence="2">2.7.11.1</ecNumber>
    </recommendedName>
</protein>
<feature type="region of interest" description="Disordered" evidence="10">
    <location>
        <begin position="601"/>
        <end position="700"/>
    </location>
</feature>